<dbReference type="AlphaFoldDB" id="A0A392Q6Q2"/>
<evidence type="ECO:0000313" key="2">
    <source>
        <dbReference type="EMBL" id="MCI19808.1"/>
    </source>
</evidence>
<evidence type="ECO:0000256" key="1">
    <source>
        <dbReference type="SAM" id="MobiDB-lite"/>
    </source>
</evidence>
<organism evidence="2 3">
    <name type="scientific">Trifolium medium</name>
    <dbReference type="NCBI Taxonomy" id="97028"/>
    <lineage>
        <taxon>Eukaryota</taxon>
        <taxon>Viridiplantae</taxon>
        <taxon>Streptophyta</taxon>
        <taxon>Embryophyta</taxon>
        <taxon>Tracheophyta</taxon>
        <taxon>Spermatophyta</taxon>
        <taxon>Magnoliopsida</taxon>
        <taxon>eudicotyledons</taxon>
        <taxon>Gunneridae</taxon>
        <taxon>Pentapetalae</taxon>
        <taxon>rosids</taxon>
        <taxon>fabids</taxon>
        <taxon>Fabales</taxon>
        <taxon>Fabaceae</taxon>
        <taxon>Papilionoideae</taxon>
        <taxon>50 kb inversion clade</taxon>
        <taxon>NPAAA clade</taxon>
        <taxon>Hologalegina</taxon>
        <taxon>IRL clade</taxon>
        <taxon>Trifolieae</taxon>
        <taxon>Trifolium</taxon>
    </lineage>
</organism>
<protein>
    <submittedName>
        <fullName evidence="2">Uncharacterized protein</fullName>
    </submittedName>
</protein>
<proteinExistence type="predicted"/>
<feature type="non-terminal residue" evidence="2">
    <location>
        <position position="1"/>
    </location>
</feature>
<accession>A0A392Q6Q2</accession>
<dbReference type="Proteomes" id="UP000265520">
    <property type="component" value="Unassembled WGS sequence"/>
</dbReference>
<feature type="region of interest" description="Disordered" evidence="1">
    <location>
        <begin position="1"/>
        <end position="64"/>
    </location>
</feature>
<sequence>ENNNGMMDGVGGSENTEDGAVTGKVNPEVLSDAKDTDHHLAEPSNHPAQSVVHQKHSVHEIAGQ</sequence>
<reference evidence="2 3" key="1">
    <citation type="journal article" date="2018" name="Front. Plant Sci.">
        <title>Red Clover (Trifolium pratense) and Zigzag Clover (T. medium) - A Picture of Genomic Similarities and Differences.</title>
        <authorList>
            <person name="Dluhosova J."/>
            <person name="Istvanek J."/>
            <person name="Nedelnik J."/>
            <person name="Repkova J."/>
        </authorList>
    </citation>
    <scope>NUCLEOTIDE SEQUENCE [LARGE SCALE GENOMIC DNA]</scope>
    <source>
        <strain evidence="3">cv. 10/8</strain>
        <tissue evidence="2">Leaf</tissue>
    </source>
</reference>
<name>A0A392Q6Q2_9FABA</name>
<evidence type="ECO:0000313" key="3">
    <source>
        <dbReference type="Proteomes" id="UP000265520"/>
    </source>
</evidence>
<keyword evidence="3" id="KW-1185">Reference proteome</keyword>
<feature type="compositionally biased region" description="Basic and acidic residues" evidence="1">
    <location>
        <begin position="31"/>
        <end position="41"/>
    </location>
</feature>
<dbReference type="EMBL" id="LXQA010116656">
    <property type="protein sequence ID" value="MCI19808.1"/>
    <property type="molecule type" value="Genomic_DNA"/>
</dbReference>
<comment type="caution">
    <text evidence="2">The sequence shown here is derived from an EMBL/GenBank/DDBJ whole genome shotgun (WGS) entry which is preliminary data.</text>
</comment>